<feature type="compositionally biased region" description="Polar residues" evidence="1">
    <location>
        <begin position="153"/>
        <end position="163"/>
    </location>
</feature>
<dbReference type="PANTHER" id="PTHR33112:SF10">
    <property type="entry name" value="TOL"/>
    <property type="match status" value="1"/>
</dbReference>
<dbReference type="AlphaFoldDB" id="A0A8H4XF66"/>
<reference evidence="3" key="2">
    <citation type="submission" date="2020-05" db="EMBL/GenBank/DDBJ databases">
        <authorList>
            <person name="Kim H.-S."/>
            <person name="Proctor R.H."/>
            <person name="Brown D.W."/>
        </authorList>
    </citation>
    <scope>NUCLEOTIDE SEQUENCE</scope>
    <source>
        <strain evidence="3">NRRL 22465</strain>
    </source>
</reference>
<sequence length="894" mass="101310">MARLLQFVCTLLTDPENISTHPWLQIDFKPMLHDDRKKFAAVAKRHLKGLYDAVDHSGTELDHLQQSCRTIRDELTEIMEAMHFKMSASMNCFSIVDAITEALGQDRLALLLSQSIHLYAGLVDQVKVLEGKYNDKLEHPAILSHQQDKSSETDTAISSESETQAVGSLDKNLTTRDGINNFAKCLENTQALQSTLEGLFLEKHLLPLPQYYWKEDNADLVELHNSLKPSLPVVFSGIPSESNTMCVQCLGFVTECLPLEGRNGRYDYRAEMVLKDLAIDSCALCRFFLGMVELARLRRGKHHDHQPAALSLNSVSPRLLLGGRNWPSFTVRTIRLHVKVQLSFALAESWEDSQRRRGSRSLFSPPRAISRYNVSFTEVTDVLVAWWNQCRNEHRSCAIGEETRKLPTRAINVKELCTTGRIFLEPTQGHLGHYLALSHCWGGDISVKTTTDNIGSFTTRLPYEKLPATFKDAVSVTRRLGFDYLWVDALCVIQDSQEDWDQESRMMGQTFSHAAIVLAAVDSVDPSAGLITKRTAPDTVEIPAINTKEVEFEPGRFPASSKKLVLQPDKHASVSNSVWRRRGWTLQQEALARRIIYFNDKSLWGQFTWSCGERYWREDGHDKEGNYHSFERVRGDSIHTRLVNIESWYKMVSGYSSRELTHSSDRLRAFQGMASLFSEQAESCMGEYYHGLWKKDLAFGLCWKTETLKTEVEDRGSGAEAPSWSWGSIVASVSWPERQWGGQGGAVHQDHPAFSVEPDSSDFERKRLLVTGMVTPTVLSADEVKLDSPGGSKVYKSVIQFDTQHRPTPEYFLLYANTYIRNRAVTIPDEGVSSQEGIYFFLILECVDDQNSVYIRRGTCETTISEPEKLRGPSPWRGMEVDKFHLEKKALNLI</sequence>
<evidence type="ECO:0000313" key="3">
    <source>
        <dbReference type="EMBL" id="KAF4971869.1"/>
    </source>
</evidence>
<feature type="region of interest" description="Disordered" evidence="1">
    <location>
        <begin position="140"/>
        <end position="163"/>
    </location>
</feature>
<dbReference type="OrthoDB" id="5362512at2759"/>
<dbReference type="Pfam" id="PF06985">
    <property type="entry name" value="HET"/>
    <property type="match status" value="1"/>
</dbReference>
<accession>A0A8H4XF66</accession>
<reference evidence="3" key="1">
    <citation type="journal article" date="2020" name="BMC Genomics">
        <title>Correction to: Identification and distribution of gene clusters required for synthesis of sphingolipid metabolism inhibitors in diverse species of the filamentous fungus Fusarium.</title>
        <authorList>
            <person name="Kim H.S."/>
            <person name="Lohmar J.M."/>
            <person name="Busman M."/>
            <person name="Brown D.W."/>
            <person name="Naumann T.A."/>
            <person name="Divon H.H."/>
            <person name="Lysoe E."/>
            <person name="Uhlig S."/>
            <person name="Proctor R.H."/>
        </authorList>
    </citation>
    <scope>NUCLEOTIDE SEQUENCE</scope>
    <source>
        <strain evidence="3">NRRL 22465</strain>
    </source>
</reference>
<feature type="domain" description="Heterokaryon incompatibility" evidence="2">
    <location>
        <begin position="434"/>
        <end position="587"/>
    </location>
</feature>
<protein>
    <recommendedName>
        <fullName evidence="2">Heterokaryon incompatibility domain-containing protein</fullName>
    </recommendedName>
</protein>
<dbReference type="Proteomes" id="UP000635477">
    <property type="component" value="Unassembled WGS sequence"/>
</dbReference>
<organism evidence="3 4">
    <name type="scientific">Fusarium zealandicum</name>
    <dbReference type="NCBI Taxonomy" id="1053134"/>
    <lineage>
        <taxon>Eukaryota</taxon>
        <taxon>Fungi</taxon>
        <taxon>Dikarya</taxon>
        <taxon>Ascomycota</taxon>
        <taxon>Pezizomycotina</taxon>
        <taxon>Sordariomycetes</taxon>
        <taxon>Hypocreomycetidae</taxon>
        <taxon>Hypocreales</taxon>
        <taxon>Nectriaceae</taxon>
        <taxon>Fusarium</taxon>
        <taxon>Fusarium staphyleae species complex</taxon>
    </lineage>
</organism>
<evidence type="ECO:0000256" key="1">
    <source>
        <dbReference type="SAM" id="MobiDB-lite"/>
    </source>
</evidence>
<evidence type="ECO:0000259" key="2">
    <source>
        <dbReference type="Pfam" id="PF06985"/>
    </source>
</evidence>
<dbReference type="InterPro" id="IPR010730">
    <property type="entry name" value="HET"/>
</dbReference>
<name>A0A8H4XF66_9HYPO</name>
<dbReference type="PANTHER" id="PTHR33112">
    <property type="entry name" value="DOMAIN PROTEIN, PUTATIVE-RELATED"/>
    <property type="match status" value="1"/>
</dbReference>
<evidence type="ECO:0000313" key="4">
    <source>
        <dbReference type="Proteomes" id="UP000635477"/>
    </source>
</evidence>
<comment type="caution">
    <text evidence="3">The sequence shown here is derived from an EMBL/GenBank/DDBJ whole genome shotgun (WGS) entry which is preliminary data.</text>
</comment>
<dbReference type="EMBL" id="JABEYC010000947">
    <property type="protein sequence ID" value="KAF4971869.1"/>
    <property type="molecule type" value="Genomic_DNA"/>
</dbReference>
<keyword evidence="4" id="KW-1185">Reference proteome</keyword>
<proteinExistence type="predicted"/>
<gene>
    <name evidence="3" type="ORF">FZEAL_9726</name>
</gene>